<reference evidence="9 10" key="1">
    <citation type="submission" date="2018-08" db="EMBL/GenBank/DDBJ databases">
        <title>Parvularcula sp. SM1705, isolated from surface water of the South Sea China.</title>
        <authorList>
            <person name="Sun L."/>
        </authorList>
    </citation>
    <scope>NUCLEOTIDE SEQUENCE [LARGE SCALE GENOMIC DNA]</scope>
    <source>
        <strain evidence="9 10">SM1705</strain>
    </source>
</reference>
<dbReference type="RefSeq" id="WP_116391341.1">
    <property type="nucleotide sequence ID" value="NZ_QUQO01000001.1"/>
</dbReference>
<feature type="binding site" evidence="7">
    <location>
        <position position="96"/>
    </location>
    <ligand>
        <name>Fe cation</name>
        <dbReference type="ChEBI" id="CHEBI:24875"/>
    </ligand>
</feature>
<dbReference type="GO" id="GO:0005506">
    <property type="term" value="F:iron ion binding"/>
    <property type="evidence" value="ECO:0007669"/>
    <property type="project" value="UniProtKB-UniRule"/>
</dbReference>
<dbReference type="NCBIfam" id="NF003973">
    <property type="entry name" value="PRK05467.1-2"/>
    <property type="match status" value="1"/>
</dbReference>
<dbReference type="GO" id="GO:0016706">
    <property type="term" value="F:2-oxoglutarate-dependent dioxygenase activity"/>
    <property type="evidence" value="ECO:0007669"/>
    <property type="project" value="UniProtKB-UniRule"/>
</dbReference>
<keyword evidence="6 7" id="KW-0408">Iron</keyword>
<dbReference type="GO" id="GO:0006879">
    <property type="term" value="P:intracellular iron ion homeostasis"/>
    <property type="evidence" value="ECO:0007669"/>
    <property type="project" value="TreeGrafter"/>
</dbReference>
<dbReference type="NCBIfam" id="NF003974">
    <property type="entry name" value="PRK05467.1-3"/>
    <property type="match status" value="1"/>
</dbReference>
<dbReference type="PANTHER" id="PTHR41536">
    <property type="entry name" value="PKHD-TYPE HYDROXYLASE YBIX"/>
    <property type="match status" value="1"/>
</dbReference>
<organism evidence="9 10">
    <name type="scientific">Parvularcula marina</name>
    <dbReference type="NCBI Taxonomy" id="2292771"/>
    <lineage>
        <taxon>Bacteria</taxon>
        <taxon>Pseudomonadati</taxon>
        <taxon>Pseudomonadota</taxon>
        <taxon>Alphaproteobacteria</taxon>
        <taxon>Parvularculales</taxon>
        <taxon>Parvularculaceae</taxon>
        <taxon>Parvularcula</taxon>
    </lineage>
</organism>
<proteinExistence type="inferred from homology"/>
<dbReference type="SUPFAM" id="SSF51197">
    <property type="entry name" value="Clavaminate synthase-like"/>
    <property type="match status" value="1"/>
</dbReference>
<dbReference type="OrthoDB" id="9812472at2"/>
<evidence type="ECO:0000256" key="5">
    <source>
        <dbReference type="ARBA" id="ARBA00023002"/>
    </source>
</evidence>
<dbReference type="Proteomes" id="UP000264589">
    <property type="component" value="Unassembled WGS sequence"/>
</dbReference>
<dbReference type="InterPro" id="IPR023550">
    <property type="entry name" value="PKHD_hydroxylase"/>
</dbReference>
<keyword evidence="10" id="KW-1185">Reference proteome</keyword>
<evidence type="ECO:0000256" key="2">
    <source>
        <dbReference type="ARBA" id="ARBA00022723"/>
    </source>
</evidence>
<evidence type="ECO:0000256" key="4">
    <source>
        <dbReference type="ARBA" id="ARBA00022964"/>
    </source>
</evidence>
<dbReference type="HAMAP" id="MF_00657">
    <property type="entry name" value="Hydroxyl_YbiX"/>
    <property type="match status" value="1"/>
</dbReference>
<feature type="binding site" evidence="7">
    <location>
        <position position="98"/>
    </location>
    <ligand>
        <name>Fe cation</name>
        <dbReference type="ChEBI" id="CHEBI:24875"/>
    </ligand>
</feature>
<accession>A0A371RGX0</accession>
<dbReference type="SMART" id="SM00702">
    <property type="entry name" value="P4Hc"/>
    <property type="match status" value="1"/>
</dbReference>
<evidence type="ECO:0000259" key="8">
    <source>
        <dbReference type="PROSITE" id="PS51471"/>
    </source>
</evidence>
<dbReference type="Pfam" id="PF13640">
    <property type="entry name" value="2OG-FeII_Oxy_3"/>
    <property type="match status" value="1"/>
</dbReference>
<feature type="binding site" evidence="7">
    <location>
        <position position="159"/>
    </location>
    <ligand>
        <name>Fe cation</name>
        <dbReference type="ChEBI" id="CHEBI:24875"/>
    </ligand>
</feature>
<dbReference type="EMBL" id="QUQO01000001">
    <property type="protein sequence ID" value="RFB04708.1"/>
    <property type="molecule type" value="Genomic_DNA"/>
</dbReference>
<dbReference type="PROSITE" id="PS51471">
    <property type="entry name" value="FE2OG_OXY"/>
    <property type="match status" value="1"/>
</dbReference>
<dbReference type="GO" id="GO:0006974">
    <property type="term" value="P:DNA damage response"/>
    <property type="evidence" value="ECO:0007669"/>
    <property type="project" value="TreeGrafter"/>
</dbReference>
<dbReference type="PANTHER" id="PTHR41536:SF1">
    <property type="entry name" value="PKHD-TYPE HYDROXYLASE YBIX"/>
    <property type="match status" value="1"/>
</dbReference>
<name>A0A371RGX0_9PROT</name>
<gene>
    <name evidence="9" type="ORF">DX908_05100</name>
</gene>
<evidence type="ECO:0000256" key="7">
    <source>
        <dbReference type="HAMAP-Rule" id="MF_00657"/>
    </source>
</evidence>
<evidence type="ECO:0000256" key="3">
    <source>
        <dbReference type="ARBA" id="ARBA00022896"/>
    </source>
</evidence>
<dbReference type="InterPro" id="IPR044862">
    <property type="entry name" value="Pro_4_hyd_alph_FE2OG_OXY"/>
</dbReference>
<dbReference type="InterPro" id="IPR005123">
    <property type="entry name" value="Oxoglu/Fe-dep_dioxygenase_dom"/>
</dbReference>
<comment type="cofactor">
    <cofactor evidence="1 7">
        <name>L-ascorbate</name>
        <dbReference type="ChEBI" id="CHEBI:38290"/>
    </cofactor>
</comment>
<evidence type="ECO:0000256" key="1">
    <source>
        <dbReference type="ARBA" id="ARBA00001961"/>
    </source>
</evidence>
<comment type="caution">
    <text evidence="9">The sequence shown here is derived from an EMBL/GenBank/DDBJ whole genome shotgun (WGS) entry which is preliminary data.</text>
</comment>
<dbReference type="NCBIfam" id="NF003975">
    <property type="entry name" value="PRK05467.1-4"/>
    <property type="match status" value="1"/>
</dbReference>
<dbReference type="Pfam" id="PF18331">
    <property type="entry name" value="PKHD_C"/>
    <property type="match status" value="1"/>
</dbReference>
<dbReference type="InterPro" id="IPR041097">
    <property type="entry name" value="PKHD_C"/>
</dbReference>
<keyword evidence="3 7" id="KW-0847">Vitamin C</keyword>
<dbReference type="FunCoup" id="A0A371RGX0">
    <property type="interactions" value="2"/>
</dbReference>
<sequence>MLVQIPDVLTPEQVREVRRIIDAGEWVDGNMTSGAQAARAKRNQQLDEKSATTAKAQGIIYDALQQSPGFISAVLPLKVYPPLFNRYQGGESFGNHVDNAIRPLPGKEDRIRTDVSTTLFLCEPDEYEGGELLIDDTYGTHSVKLPAGHAVIYPSTSLHRVAAVTEGARVASFFWTQSMVRDDTQRALLYELDQSIQSLYQTQPDAPEIVRLTGIYHNLIRQWAEV</sequence>
<dbReference type="GO" id="GO:0031418">
    <property type="term" value="F:L-ascorbic acid binding"/>
    <property type="evidence" value="ECO:0007669"/>
    <property type="project" value="UniProtKB-KW"/>
</dbReference>
<feature type="domain" description="Fe2OG dioxygenase" evidence="8">
    <location>
        <begin position="78"/>
        <end position="178"/>
    </location>
</feature>
<protein>
    <submittedName>
        <fullName evidence="9">Fe2+-dependent dioxygenase</fullName>
    </submittedName>
</protein>
<keyword evidence="4 7" id="KW-0223">Dioxygenase</keyword>
<comment type="cofactor">
    <cofactor evidence="7">
        <name>Fe(2+)</name>
        <dbReference type="ChEBI" id="CHEBI:29033"/>
    </cofactor>
    <text evidence="7">Binds 1 Fe(2+) ion per subunit.</text>
</comment>
<evidence type="ECO:0000313" key="10">
    <source>
        <dbReference type="Proteomes" id="UP000264589"/>
    </source>
</evidence>
<dbReference type="InParanoid" id="A0A371RGX0"/>
<dbReference type="AlphaFoldDB" id="A0A371RGX0"/>
<keyword evidence="2 7" id="KW-0479">Metal-binding</keyword>
<feature type="binding site" evidence="7">
    <location>
        <position position="169"/>
    </location>
    <ligand>
        <name>2-oxoglutarate</name>
        <dbReference type="ChEBI" id="CHEBI:16810"/>
    </ligand>
</feature>
<dbReference type="Gene3D" id="2.60.120.620">
    <property type="entry name" value="q2cbj1_9rhob like domain"/>
    <property type="match status" value="1"/>
</dbReference>
<evidence type="ECO:0000256" key="6">
    <source>
        <dbReference type="ARBA" id="ARBA00023004"/>
    </source>
</evidence>
<evidence type="ECO:0000313" key="9">
    <source>
        <dbReference type="EMBL" id="RFB04708.1"/>
    </source>
</evidence>
<dbReference type="Gene3D" id="4.10.860.20">
    <property type="entry name" value="Rabenosyn, Rab binding domain"/>
    <property type="match status" value="1"/>
</dbReference>
<dbReference type="InterPro" id="IPR006620">
    <property type="entry name" value="Pro_4_hyd_alph"/>
</dbReference>
<keyword evidence="5 7" id="KW-0560">Oxidoreductase</keyword>